<accession>A0A6A3PPE8</accession>
<sequence length="66" mass="7330">LLIAPTVDTVKDGMVSVVVLNVEGRREKLPAREALGTWIPTDADMEILSLNDELERDELGRDRVAK</sequence>
<reference evidence="1 2" key="1">
    <citation type="submission" date="2018-08" db="EMBL/GenBank/DDBJ databases">
        <title>Genomic investigation of the strawberry pathogen Phytophthora fragariae indicates pathogenicity is determined by transcriptional variation in three key races.</title>
        <authorList>
            <person name="Adams T.M."/>
            <person name="Armitage A.D."/>
            <person name="Sobczyk M.K."/>
            <person name="Bates H.J."/>
            <person name="Dunwell J.M."/>
            <person name="Nellist C.F."/>
            <person name="Harrison R.J."/>
        </authorList>
    </citation>
    <scope>NUCLEOTIDE SEQUENCE [LARGE SCALE GENOMIC DNA]</scope>
    <source>
        <strain evidence="1 2">NOV-71</strain>
    </source>
</reference>
<feature type="non-terminal residue" evidence="1">
    <location>
        <position position="1"/>
    </location>
</feature>
<name>A0A6A3PPE8_9STRA</name>
<proteinExistence type="predicted"/>
<dbReference type="AlphaFoldDB" id="A0A6A3PPE8"/>
<organism evidence="1 2">
    <name type="scientific">Phytophthora fragariae</name>
    <dbReference type="NCBI Taxonomy" id="53985"/>
    <lineage>
        <taxon>Eukaryota</taxon>
        <taxon>Sar</taxon>
        <taxon>Stramenopiles</taxon>
        <taxon>Oomycota</taxon>
        <taxon>Peronosporomycetes</taxon>
        <taxon>Peronosporales</taxon>
        <taxon>Peronosporaceae</taxon>
        <taxon>Phytophthora</taxon>
    </lineage>
</organism>
<gene>
    <name evidence="1" type="ORF">PF007_g31346</name>
</gene>
<protein>
    <submittedName>
        <fullName evidence="1">Uncharacterized protein</fullName>
    </submittedName>
</protein>
<dbReference type="EMBL" id="QXFZ01006624">
    <property type="protein sequence ID" value="KAE9058305.1"/>
    <property type="molecule type" value="Genomic_DNA"/>
</dbReference>
<evidence type="ECO:0000313" key="1">
    <source>
        <dbReference type="EMBL" id="KAE9058305.1"/>
    </source>
</evidence>
<evidence type="ECO:0000313" key="2">
    <source>
        <dbReference type="Proteomes" id="UP000441208"/>
    </source>
</evidence>
<comment type="caution">
    <text evidence="1">The sequence shown here is derived from an EMBL/GenBank/DDBJ whole genome shotgun (WGS) entry which is preliminary data.</text>
</comment>
<dbReference type="Proteomes" id="UP000441208">
    <property type="component" value="Unassembled WGS sequence"/>
</dbReference>